<proteinExistence type="predicted"/>
<sequence>MATRKRYYNIEGTIRSGFKLSRDYETLDFSFIKMNDDGVRALVGSR</sequence>
<evidence type="ECO:0000313" key="1">
    <source>
        <dbReference type="EMBL" id="SVD07439.1"/>
    </source>
</evidence>
<dbReference type="EMBL" id="UINC01127974">
    <property type="protein sequence ID" value="SVD07439.1"/>
    <property type="molecule type" value="Genomic_DNA"/>
</dbReference>
<name>A0A382SC51_9ZZZZ</name>
<dbReference type="AlphaFoldDB" id="A0A382SC51"/>
<protein>
    <submittedName>
        <fullName evidence="1">Uncharacterized protein</fullName>
    </submittedName>
</protein>
<gene>
    <name evidence="1" type="ORF">METZ01_LOCUS360293</name>
</gene>
<organism evidence="1">
    <name type="scientific">marine metagenome</name>
    <dbReference type="NCBI Taxonomy" id="408172"/>
    <lineage>
        <taxon>unclassified sequences</taxon>
        <taxon>metagenomes</taxon>
        <taxon>ecological metagenomes</taxon>
    </lineage>
</organism>
<accession>A0A382SC51</accession>
<reference evidence="1" key="1">
    <citation type="submission" date="2018-05" db="EMBL/GenBank/DDBJ databases">
        <authorList>
            <person name="Lanie J.A."/>
            <person name="Ng W.-L."/>
            <person name="Kazmierczak K.M."/>
            <person name="Andrzejewski T.M."/>
            <person name="Davidsen T.M."/>
            <person name="Wayne K.J."/>
            <person name="Tettelin H."/>
            <person name="Glass J.I."/>
            <person name="Rusch D."/>
            <person name="Podicherti R."/>
            <person name="Tsui H.-C.T."/>
            <person name="Winkler M.E."/>
        </authorList>
    </citation>
    <scope>NUCLEOTIDE SEQUENCE</scope>
</reference>
<feature type="non-terminal residue" evidence="1">
    <location>
        <position position="46"/>
    </location>
</feature>